<keyword evidence="3 5" id="KW-1133">Transmembrane helix</keyword>
<dbReference type="eggNOG" id="KOG0055">
    <property type="taxonomic scope" value="Eukaryota"/>
</dbReference>
<dbReference type="Gene3D" id="3.40.50.300">
    <property type="entry name" value="P-loop containing nucleotide triphosphate hydrolases"/>
    <property type="match status" value="1"/>
</dbReference>
<keyword evidence="4 5" id="KW-0472">Membrane</keyword>
<accession>R8BIX4</accession>
<dbReference type="InterPro" id="IPR036640">
    <property type="entry name" value="ABC1_TM_sf"/>
</dbReference>
<dbReference type="InterPro" id="IPR027417">
    <property type="entry name" value="P-loop_NTPase"/>
</dbReference>
<keyword evidence="6" id="KW-0547">Nucleotide-binding</keyword>
<dbReference type="GO" id="GO:0015421">
    <property type="term" value="F:ABC-type oligopeptide transporter activity"/>
    <property type="evidence" value="ECO:0007669"/>
    <property type="project" value="TreeGrafter"/>
</dbReference>
<dbReference type="GeneID" id="19325765"/>
<dbReference type="SUPFAM" id="SSF52540">
    <property type="entry name" value="P-loop containing nucleoside triphosphate hydrolases"/>
    <property type="match status" value="1"/>
</dbReference>
<gene>
    <name evidence="6" type="ORF">UCRPA7_5232</name>
</gene>
<keyword evidence="2 5" id="KW-0812">Transmembrane</keyword>
<evidence type="ECO:0000313" key="7">
    <source>
        <dbReference type="Proteomes" id="UP000014074"/>
    </source>
</evidence>
<dbReference type="OrthoDB" id="6500128at2759"/>
<dbReference type="PANTHER" id="PTHR43394:SF1">
    <property type="entry name" value="ATP-BINDING CASSETTE SUB-FAMILY B MEMBER 10, MITOCHONDRIAL"/>
    <property type="match status" value="1"/>
</dbReference>
<dbReference type="InterPro" id="IPR039421">
    <property type="entry name" value="Type_1_exporter"/>
</dbReference>
<dbReference type="EMBL" id="KB933176">
    <property type="protein sequence ID" value="EON99270.1"/>
    <property type="molecule type" value="Genomic_DNA"/>
</dbReference>
<evidence type="ECO:0000313" key="6">
    <source>
        <dbReference type="EMBL" id="EON99270.1"/>
    </source>
</evidence>
<dbReference type="Gene3D" id="1.20.1560.10">
    <property type="entry name" value="ABC transporter type 1, transmembrane domain"/>
    <property type="match status" value="1"/>
</dbReference>
<dbReference type="GO" id="GO:0090374">
    <property type="term" value="P:oligopeptide export from mitochondrion"/>
    <property type="evidence" value="ECO:0007669"/>
    <property type="project" value="TreeGrafter"/>
</dbReference>
<dbReference type="HOGENOM" id="CLU_1836525_0_0_1"/>
<keyword evidence="6" id="KW-0067">ATP-binding</keyword>
<feature type="transmembrane region" description="Helical" evidence="5">
    <location>
        <begin position="20"/>
        <end position="40"/>
    </location>
</feature>
<reference evidence="7" key="1">
    <citation type="journal article" date="2013" name="Genome Announc.">
        <title>Draft genome sequence of the ascomycete Phaeoacremonium aleophilum strain UCR-PA7, a causal agent of the esca disease complex in grapevines.</title>
        <authorList>
            <person name="Blanco-Ulate B."/>
            <person name="Rolshausen P."/>
            <person name="Cantu D."/>
        </authorList>
    </citation>
    <scope>NUCLEOTIDE SEQUENCE [LARGE SCALE GENOMIC DNA]</scope>
    <source>
        <strain evidence="7">UCR-PA7</strain>
    </source>
</reference>
<dbReference type="GO" id="GO:0005524">
    <property type="term" value="F:ATP binding"/>
    <property type="evidence" value="ECO:0007669"/>
    <property type="project" value="UniProtKB-KW"/>
</dbReference>
<dbReference type="PANTHER" id="PTHR43394">
    <property type="entry name" value="ATP-DEPENDENT PERMEASE MDL1, MITOCHONDRIAL"/>
    <property type="match status" value="1"/>
</dbReference>
<dbReference type="GO" id="GO:0005743">
    <property type="term" value="C:mitochondrial inner membrane"/>
    <property type="evidence" value="ECO:0007669"/>
    <property type="project" value="TreeGrafter"/>
</dbReference>
<evidence type="ECO:0000256" key="3">
    <source>
        <dbReference type="ARBA" id="ARBA00022989"/>
    </source>
</evidence>
<evidence type="ECO:0000256" key="1">
    <source>
        <dbReference type="ARBA" id="ARBA00004141"/>
    </source>
</evidence>
<protein>
    <submittedName>
        <fullName evidence="6">Putative spermidine putrescine import atp-binding protein pota protein</fullName>
    </submittedName>
</protein>
<dbReference type="RefSeq" id="XP_007915970.1">
    <property type="nucleotide sequence ID" value="XM_007917779.1"/>
</dbReference>
<proteinExistence type="predicted"/>
<evidence type="ECO:0000256" key="2">
    <source>
        <dbReference type="ARBA" id="ARBA00022692"/>
    </source>
</evidence>
<keyword evidence="7" id="KW-1185">Reference proteome</keyword>
<name>R8BIX4_PHAM7</name>
<comment type="subcellular location">
    <subcellularLocation>
        <location evidence="1">Membrane</location>
        <topology evidence="1">Multi-pass membrane protein</topology>
    </subcellularLocation>
</comment>
<evidence type="ECO:0000256" key="4">
    <source>
        <dbReference type="ARBA" id="ARBA00023136"/>
    </source>
</evidence>
<dbReference type="KEGG" id="tmn:UCRPA7_5232"/>
<dbReference type="AlphaFoldDB" id="R8BIX4"/>
<organism evidence="6 7">
    <name type="scientific">Phaeoacremonium minimum (strain UCR-PA7)</name>
    <name type="common">Esca disease fungus</name>
    <name type="synonym">Togninia minima</name>
    <dbReference type="NCBI Taxonomy" id="1286976"/>
    <lineage>
        <taxon>Eukaryota</taxon>
        <taxon>Fungi</taxon>
        <taxon>Dikarya</taxon>
        <taxon>Ascomycota</taxon>
        <taxon>Pezizomycotina</taxon>
        <taxon>Sordariomycetes</taxon>
        <taxon>Sordariomycetidae</taxon>
        <taxon>Togniniales</taxon>
        <taxon>Togniniaceae</taxon>
        <taxon>Phaeoacremonium</taxon>
    </lineage>
</organism>
<dbReference type="Proteomes" id="UP000014074">
    <property type="component" value="Unassembled WGS sequence"/>
</dbReference>
<dbReference type="SUPFAM" id="SSF90123">
    <property type="entry name" value="ABC transporter transmembrane region"/>
    <property type="match status" value="1"/>
</dbReference>
<evidence type="ECO:0000256" key="5">
    <source>
        <dbReference type="SAM" id="Phobius"/>
    </source>
</evidence>
<sequence>MAFVLWYGGTLMARGEYWPFQYVIVYIAVLQGSMGAGQWLSYGPNIAKASVAANRILDMRKTDQPDGRLISLDFGNIGDDDQGVKVEFQNVWFKYPTRDVPILKGLDLTKGQFAAVVGPSGSGKTTVISLLESQGRADFV</sequence>